<evidence type="ECO:0000313" key="1">
    <source>
        <dbReference type="EMBL" id="MCI38635.1"/>
    </source>
</evidence>
<dbReference type="EMBL" id="LXQA010257857">
    <property type="protein sequence ID" value="MCI38635.1"/>
    <property type="molecule type" value="Genomic_DNA"/>
</dbReference>
<dbReference type="Proteomes" id="UP000265520">
    <property type="component" value="Unassembled WGS sequence"/>
</dbReference>
<evidence type="ECO:0000313" key="2">
    <source>
        <dbReference type="Proteomes" id="UP000265520"/>
    </source>
</evidence>
<sequence>QLTFDVRLFYTSLTSSTIGLSA</sequence>
<keyword evidence="2" id="KW-1185">Reference proteome</keyword>
<dbReference type="AlphaFoldDB" id="A0A392RSR5"/>
<protein>
    <submittedName>
        <fullName evidence="1">Uncharacterized protein</fullName>
    </submittedName>
</protein>
<name>A0A392RSR5_9FABA</name>
<accession>A0A392RSR5</accession>
<feature type="non-terminal residue" evidence="1">
    <location>
        <position position="1"/>
    </location>
</feature>
<comment type="caution">
    <text evidence="1">The sequence shown here is derived from an EMBL/GenBank/DDBJ whole genome shotgun (WGS) entry which is preliminary data.</text>
</comment>
<organism evidence="1 2">
    <name type="scientific">Trifolium medium</name>
    <dbReference type="NCBI Taxonomy" id="97028"/>
    <lineage>
        <taxon>Eukaryota</taxon>
        <taxon>Viridiplantae</taxon>
        <taxon>Streptophyta</taxon>
        <taxon>Embryophyta</taxon>
        <taxon>Tracheophyta</taxon>
        <taxon>Spermatophyta</taxon>
        <taxon>Magnoliopsida</taxon>
        <taxon>eudicotyledons</taxon>
        <taxon>Gunneridae</taxon>
        <taxon>Pentapetalae</taxon>
        <taxon>rosids</taxon>
        <taxon>fabids</taxon>
        <taxon>Fabales</taxon>
        <taxon>Fabaceae</taxon>
        <taxon>Papilionoideae</taxon>
        <taxon>50 kb inversion clade</taxon>
        <taxon>NPAAA clade</taxon>
        <taxon>Hologalegina</taxon>
        <taxon>IRL clade</taxon>
        <taxon>Trifolieae</taxon>
        <taxon>Trifolium</taxon>
    </lineage>
</organism>
<proteinExistence type="predicted"/>
<reference evidence="1 2" key="1">
    <citation type="journal article" date="2018" name="Front. Plant Sci.">
        <title>Red Clover (Trifolium pratense) and Zigzag Clover (T. medium) - A Picture of Genomic Similarities and Differences.</title>
        <authorList>
            <person name="Dluhosova J."/>
            <person name="Istvanek J."/>
            <person name="Nedelnik J."/>
            <person name="Repkova J."/>
        </authorList>
    </citation>
    <scope>NUCLEOTIDE SEQUENCE [LARGE SCALE GENOMIC DNA]</scope>
    <source>
        <strain evidence="2">cv. 10/8</strain>
        <tissue evidence="1">Leaf</tissue>
    </source>
</reference>